<dbReference type="SUPFAM" id="SSF53623">
    <property type="entry name" value="MurD-like peptide ligases, catalytic domain"/>
    <property type="match status" value="1"/>
</dbReference>
<evidence type="ECO:0000256" key="3">
    <source>
        <dbReference type="ARBA" id="ARBA00004496"/>
    </source>
</evidence>
<keyword evidence="6" id="KW-0963">Cytoplasm</keyword>
<feature type="binding site" evidence="19">
    <location>
        <position position="193"/>
    </location>
    <ligand>
        <name>Mg(2+)</name>
        <dbReference type="ChEBI" id="CHEBI:18420"/>
        <label>1</label>
    </ligand>
</feature>
<evidence type="ECO:0000256" key="17">
    <source>
        <dbReference type="PIRNR" id="PIRNR038895"/>
    </source>
</evidence>
<evidence type="ECO:0000256" key="18">
    <source>
        <dbReference type="PIRSR" id="PIRSR038895-1"/>
    </source>
</evidence>
<evidence type="ECO:0000256" key="19">
    <source>
        <dbReference type="PIRSR" id="PIRSR038895-2"/>
    </source>
</evidence>
<feature type="binding site" evidence="18">
    <location>
        <position position="366"/>
    </location>
    <ligand>
        <name>ATP</name>
        <dbReference type="ChEBI" id="CHEBI:30616"/>
    </ligand>
</feature>
<dbReference type="PANTHER" id="PTHR11136:SF5">
    <property type="entry name" value="FOLYLPOLYGLUTAMATE SYNTHASE, MITOCHONDRIAL"/>
    <property type="match status" value="1"/>
</dbReference>
<evidence type="ECO:0000256" key="7">
    <source>
        <dbReference type="ARBA" id="ARBA00022563"/>
    </source>
</evidence>
<dbReference type="eggNOG" id="KOG2525">
    <property type="taxonomic scope" value="Eukaryota"/>
</dbReference>
<dbReference type="PANTHER" id="PTHR11136">
    <property type="entry name" value="FOLYLPOLYGLUTAMATE SYNTHASE-RELATED"/>
    <property type="match status" value="1"/>
</dbReference>
<evidence type="ECO:0000256" key="5">
    <source>
        <dbReference type="ARBA" id="ARBA00008276"/>
    </source>
</evidence>
<name>A0A0L0FX80_9EUKA</name>
<dbReference type="GO" id="GO:0005524">
    <property type="term" value="F:ATP binding"/>
    <property type="evidence" value="ECO:0007669"/>
    <property type="project" value="UniProtKB-KW"/>
</dbReference>
<keyword evidence="12 18" id="KW-0067">ATP-binding</keyword>
<comment type="function">
    <text evidence="17">Catalyzes conversion of folates to polyglutamate derivatives allowing concentration of folate compounds in the cell and the intracellular retention of these cofactors, which are important substrates for most of the folate-dependent enzymes that are involved in one-carbon transfer reactions involved in purine, pyrimidine and amino acid synthesis.</text>
</comment>
<evidence type="ECO:0000256" key="12">
    <source>
        <dbReference type="ARBA" id="ARBA00022840"/>
    </source>
</evidence>
<keyword evidence="21" id="KW-1185">Reference proteome</keyword>
<evidence type="ECO:0000256" key="11">
    <source>
        <dbReference type="ARBA" id="ARBA00022792"/>
    </source>
</evidence>
<keyword evidence="11" id="KW-0999">Mitochondrion inner membrane</keyword>
<keyword evidence="14" id="KW-0496">Mitochondrion</keyword>
<dbReference type="GO" id="GO:0004326">
    <property type="term" value="F:tetrahydrofolylpolyglutamate synthase activity"/>
    <property type="evidence" value="ECO:0007669"/>
    <property type="project" value="UniProtKB-EC"/>
</dbReference>
<dbReference type="GO" id="GO:0006730">
    <property type="term" value="P:one-carbon metabolic process"/>
    <property type="evidence" value="ECO:0007669"/>
    <property type="project" value="UniProtKB-KW"/>
</dbReference>
<keyword evidence="9 19" id="KW-0479">Metal-binding</keyword>
<evidence type="ECO:0000256" key="9">
    <source>
        <dbReference type="ARBA" id="ARBA00022723"/>
    </source>
</evidence>
<accession>A0A0L0FX80</accession>
<keyword evidence="15" id="KW-0472">Membrane</keyword>
<evidence type="ECO:0000256" key="1">
    <source>
        <dbReference type="ARBA" id="ARBA00004273"/>
    </source>
</evidence>
<dbReference type="Proteomes" id="UP000054560">
    <property type="component" value="Unassembled WGS sequence"/>
</dbReference>
<evidence type="ECO:0000256" key="14">
    <source>
        <dbReference type="ARBA" id="ARBA00023128"/>
    </source>
</evidence>
<dbReference type="EMBL" id="KQ242064">
    <property type="protein sequence ID" value="KNC81146.1"/>
    <property type="molecule type" value="Genomic_DNA"/>
</dbReference>
<feature type="binding site" evidence="19">
    <location>
        <position position="124"/>
    </location>
    <ligand>
        <name>Mg(2+)</name>
        <dbReference type="ChEBI" id="CHEBI:18420"/>
        <label>1</label>
    </ligand>
</feature>
<evidence type="ECO:0000256" key="8">
    <source>
        <dbReference type="ARBA" id="ARBA00022598"/>
    </source>
</evidence>
<dbReference type="UniPathway" id="UPA00850"/>
<dbReference type="AlphaFoldDB" id="A0A0L0FX80"/>
<keyword evidence="13 19" id="KW-0460">Magnesium</keyword>
<dbReference type="Gene3D" id="3.90.190.20">
    <property type="entry name" value="Mur ligase, C-terminal domain"/>
    <property type="match status" value="1"/>
</dbReference>
<dbReference type="RefSeq" id="XP_014155048.1">
    <property type="nucleotide sequence ID" value="XM_014299573.1"/>
</dbReference>
<dbReference type="GO" id="GO:0005829">
    <property type="term" value="C:cytosol"/>
    <property type="evidence" value="ECO:0007669"/>
    <property type="project" value="TreeGrafter"/>
</dbReference>
<comment type="cofactor">
    <cofactor evidence="17">
        <name>a monovalent cation</name>
        <dbReference type="ChEBI" id="CHEBI:60242"/>
    </cofactor>
    <text evidence="17">A monovalent cation.</text>
</comment>
<keyword evidence="7 17" id="KW-0554">One-carbon metabolism</keyword>
<evidence type="ECO:0000256" key="4">
    <source>
        <dbReference type="ARBA" id="ARBA00005150"/>
    </source>
</evidence>
<protein>
    <recommendedName>
        <fullName evidence="17">Folylpolyglutamate synthase</fullName>
        <ecNumber evidence="17">6.3.2.17</ecNumber>
    </recommendedName>
    <alternativeName>
        <fullName evidence="17">Folylpoly-gamma-glutamate synthetase</fullName>
    </alternativeName>
    <alternativeName>
        <fullName evidence="17">Tetrahydrofolylpolyglutamate synthase</fullName>
    </alternativeName>
</protein>
<evidence type="ECO:0000256" key="16">
    <source>
        <dbReference type="ARBA" id="ARBA00047493"/>
    </source>
</evidence>
<dbReference type="GO" id="GO:0005743">
    <property type="term" value="C:mitochondrial inner membrane"/>
    <property type="evidence" value="ECO:0007669"/>
    <property type="project" value="UniProtKB-SubCell"/>
</dbReference>
<comment type="similarity">
    <text evidence="5 17">Belongs to the folylpolyglutamate synthase family.</text>
</comment>
<dbReference type="InterPro" id="IPR018109">
    <property type="entry name" value="Folylpolyglutamate_synth_CS"/>
</dbReference>
<reference evidence="20 21" key="1">
    <citation type="submission" date="2011-02" db="EMBL/GenBank/DDBJ databases">
        <title>The Genome Sequence of Sphaeroforma arctica JP610.</title>
        <authorList>
            <consortium name="The Broad Institute Genome Sequencing Platform"/>
            <person name="Russ C."/>
            <person name="Cuomo C."/>
            <person name="Young S.K."/>
            <person name="Zeng Q."/>
            <person name="Gargeya S."/>
            <person name="Alvarado L."/>
            <person name="Berlin A."/>
            <person name="Chapman S.B."/>
            <person name="Chen Z."/>
            <person name="Freedman E."/>
            <person name="Gellesch M."/>
            <person name="Goldberg J."/>
            <person name="Griggs A."/>
            <person name="Gujja S."/>
            <person name="Heilman E."/>
            <person name="Heiman D."/>
            <person name="Howarth C."/>
            <person name="Mehta T."/>
            <person name="Neiman D."/>
            <person name="Pearson M."/>
            <person name="Roberts A."/>
            <person name="Saif S."/>
            <person name="Shea T."/>
            <person name="Shenoy N."/>
            <person name="Sisk P."/>
            <person name="Stolte C."/>
            <person name="Sykes S."/>
            <person name="White J."/>
            <person name="Yandava C."/>
            <person name="Burger G."/>
            <person name="Gray M.W."/>
            <person name="Holland P.W.H."/>
            <person name="King N."/>
            <person name="Lang F.B.F."/>
            <person name="Roger A.J."/>
            <person name="Ruiz-Trillo I."/>
            <person name="Haas B."/>
            <person name="Nusbaum C."/>
            <person name="Birren B."/>
        </authorList>
    </citation>
    <scope>NUCLEOTIDE SEQUENCE [LARGE SCALE GENOMIC DNA]</scope>
    <source>
        <strain evidence="20 21">JP610</strain>
    </source>
</reference>
<dbReference type="OrthoDB" id="5212574at2759"/>
<dbReference type="EC" id="6.3.2.17" evidence="17"/>
<comment type="pathway">
    <text evidence="4 17">Cofactor biosynthesis; tetrahydrofolylpolyglutamate biosynthesis.</text>
</comment>
<dbReference type="InterPro" id="IPR036565">
    <property type="entry name" value="Mur-like_cat_sf"/>
</dbReference>
<evidence type="ECO:0000313" key="21">
    <source>
        <dbReference type="Proteomes" id="UP000054560"/>
    </source>
</evidence>
<dbReference type="GO" id="GO:0005759">
    <property type="term" value="C:mitochondrial matrix"/>
    <property type="evidence" value="ECO:0007669"/>
    <property type="project" value="UniProtKB-SubCell"/>
</dbReference>
<dbReference type="GO" id="GO:0046872">
    <property type="term" value="F:metal ion binding"/>
    <property type="evidence" value="ECO:0007669"/>
    <property type="project" value="UniProtKB-KW"/>
</dbReference>
<dbReference type="InterPro" id="IPR001645">
    <property type="entry name" value="Folylpolyglutamate_synth"/>
</dbReference>
<keyword evidence="8 17" id="KW-0436">Ligase</keyword>
<organism evidence="20 21">
    <name type="scientific">Sphaeroforma arctica JP610</name>
    <dbReference type="NCBI Taxonomy" id="667725"/>
    <lineage>
        <taxon>Eukaryota</taxon>
        <taxon>Ichthyosporea</taxon>
        <taxon>Ichthyophonida</taxon>
        <taxon>Sphaeroforma</taxon>
    </lineage>
</organism>
<comment type="subcellular location">
    <subcellularLocation>
        <location evidence="3">Cytoplasm</location>
    </subcellularLocation>
    <subcellularLocation>
        <location evidence="1">Mitochondrion inner membrane</location>
    </subcellularLocation>
    <subcellularLocation>
        <location evidence="2">Mitochondrion matrix</location>
    </subcellularLocation>
</comment>
<evidence type="ECO:0000256" key="6">
    <source>
        <dbReference type="ARBA" id="ARBA00022490"/>
    </source>
</evidence>
<sequence length="532" mass="59105">MIHILRLSSYNRLTTTVLPKMQPITHKTTARMEAGDNYYSEAILKLNSLQTNAKNVKMLQANPRANDKSLPEMRTFFERLGHKVEVLNSLNAIHISGSKGKGSTCAFSESILRCNGYRTGLYTSPHLVEVRERVRIDGKPLSKQAFTDRFNECWTMLQANKTDELQMPSYFRFMTLLAFHTFLIEKVDVSIIEVGIGGMYDPTNIIEKPVVCAVSSLGIDHVRMLGDTLPEIALHKAGIFKPHVPAFTTAQPAEALAVLVDYANRQKALLTLAPTLEAYPTAEPIQLGLSGKFQSCNAALALQATNQWRRWRETGSVPEYIPIDSLSTSDPVPLSPETITGLRACVWPGRAMVLERPEQNSTYYLDGAHTVESIQCAAEWMGTVLETDDHRSRRVLVFNCMDRIVSDLLAPLLALHKDTPFDHVLFCPNITSDTARHADSISYNKSESDQTLAPIRNATTWQELCDAAGVEVSADHHVGGKAKVQTFSSIENVKNWVEKVGRDNGAIHTQVFVTGSLHLVGGMLSNLNWETQ</sequence>
<gene>
    <name evidence="20" type="ORF">SARC_06513</name>
</gene>
<dbReference type="NCBIfam" id="TIGR01499">
    <property type="entry name" value="folC"/>
    <property type="match status" value="1"/>
</dbReference>
<dbReference type="PROSITE" id="PS01012">
    <property type="entry name" value="FOLYLPOLYGLU_SYNT_2"/>
    <property type="match status" value="1"/>
</dbReference>
<feature type="binding site" evidence="18">
    <location>
        <position position="350"/>
    </location>
    <ligand>
        <name>ATP</name>
        <dbReference type="ChEBI" id="CHEBI:30616"/>
    </ligand>
</feature>
<dbReference type="GeneID" id="25907017"/>
<evidence type="ECO:0000256" key="10">
    <source>
        <dbReference type="ARBA" id="ARBA00022741"/>
    </source>
</evidence>
<comment type="catalytic activity">
    <reaction evidence="16 17">
        <text>(6S)-5,6,7,8-tetrahydrofolyl-(gamma-L-Glu)(n) + L-glutamate + ATP = (6S)-5,6,7,8-tetrahydrofolyl-(gamma-L-Glu)(n+1) + ADP + phosphate + H(+)</text>
        <dbReference type="Rhea" id="RHEA:10580"/>
        <dbReference type="Rhea" id="RHEA-COMP:14738"/>
        <dbReference type="Rhea" id="RHEA-COMP:14740"/>
        <dbReference type="ChEBI" id="CHEBI:15378"/>
        <dbReference type="ChEBI" id="CHEBI:29985"/>
        <dbReference type="ChEBI" id="CHEBI:30616"/>
        <dbReference type="ChEBI" id="CHEBI:43474"/>
        <dbReference type="ChEBI" id="CHEBI:141005"/>
        <dbReference type="ChEBI" id="CHEBI:456216"/>
        <dbReference type="EC" id="6.3.2.17"/>
    </reaction>
</comment>
<dbReference type="InterPro" id="IPR023600">
    <property type="entry name" value="Folylpolyglutamate_synth_euk"/>
</dbReference>
<evidence type="ECO:0000256" key="13">
    <source>
        <dbReference type="ARBA" id="ARBA00022842"/>
    </source>
</evidence>
<dbReference type="STRING" id="667725.A0A0L0FX80"/>
<proteinExistence type="inferred from homology"/>
<dbReference type="InterPro" id="IPR036615">
    <property type="entry name" value="Mur_ligase_C_dom_sf"/>
</dbReference>
<keyword evidence="10 18" id="KW-0547">Nucleotide-binding</keyword>
<dbReference type="SUPFAM" id="SSF53244">
    <property type="entry name" value="MurD-like peptide ligases, peptide-binding domain"/>
    <property type="match status" value="1"/>
</dbReference>
<evidence type="ECO:0000256" key="2">
    <source>
        <dbReference type="ARBA" id="ARBA00004305"/>
    </source>
</evidence>
<dbReference type="PIRSF" id="PIRSF038895">
    <property type="entry name" value="FPGS"/>
    <property type="match status" value="1"/>
</dbReference>
<dbReference type="Gene3D" id="3.40.1190.10">
    <property type="entry name" value="Mur-like, catalytic domain"/>
    <property type="match status" value="1"/>
</dbReference>
<feature type="binding site" evidence="19">
    <location>
        <position position="221"/>
    </location>
    <ligand>
        <name>Mg(2+)</name>
        <dbReference type="ChEBI" id="CHEBI:18420"/>
        <label>1</label>
    </ligand>
</feature>
<evidence type="ECO:0000313" key="20">
    <source>
        <dbReference type="EMBL" id="KNC81146.1"/>
    </source>
</evidence>
<evidence type="ECO:0000256" key="15">
    <source>
        <dbReference type="ARBA" id="ARBA00023136"/>
    </source>
</evidence>